<sequence length="783" mass="87655">MNSTLVPYDAGGGLLGADSENALAASGDGLRPRSVLDGLNEAQLEAVTTTEGYVRVIAGAGTGKTRALTHRFAYLVNELGVLPGNILCATFTNKAAAEMRHRIRRLTGDNDTGRINTFHGFCVDVLKEDGNALHYPKSFLVLDNGDIDAMLAMVYEERGLTLRDMTFANARDMIEMIKLQERPDYCRDMLAMPIDGLHQRFLQAEGTKDIIFYGYLYHQKKCFGLDYNDLIVFVLHLFETYPDVRLKWQQRLEYIMVDEFQDIDGIQYQLMEVLAAYHGNLFVVGDPDQTIYTWRGADVRYLLDFDKRFPGTRTIMMLQNYRSVPEVVAVANSLIAKNRTRMEKSLTAQRTDHGPTVWHHAKSSPAEAAWIAEGIQALHEGGVRYRDMAVLYRAHYASRSVEEALVKAEIPYALTSGVPFFGRKEVKDALSYLRLVAYQDDLSFARVANTPKRNLGQRRMAHLQDVAAREGCSLFQALQRSVDDDIFKGTKARALLKLVDDFSGAYEGRPVSEVLAALMTASGYERMLRTEGSQERLDNLAELKQAIYEFETSCGEEVTLEHYLSSVALMSNADAVSSQRDQVRLMTIHAAKGLEFPHVFLCALTEGVLPSKKTATPAAMEEERRLAFVAMTRARDGLYLSEAEGFSHEGSGRYPSRFLLDIDPAALQFSNRPTDEQLEHARAAIAASDQWMTALAQEARFAVGARVRHKTFGDGTVEAIDLTKRAYLVKFDALETPRALSFRAPLEEGEAQKSCTLGTHNASDTRYDKETAHNKHAKRHRSC</sequence>
<dbReference type="GO" id="GO:0043138">
    <property type="term" value="F:3'-5' DNA helicase activity"/>
    <property type="evidence" value="ECO:0007669"/>
    <property type="project" value="UniProtKB-EC"/>
</dbReference>
<dbReference type="InterPro" id="IPR014017">
    <property type="entry name" value="DNA_helicase_UvrD-like_C"/>
</dbReference>
<gene>
    <name evidence="16" type="ORF">D1639_08780</name>
</gene>
<dbReference type="CDD" id="cd18807">
    <property type="entry name" value="SF1_C_UvrD"/>
    <property type="match status" value="1"/>
</dbReference>
<dbReference type="Gene3D" id="1.10.10.160">
    <property type="match status" value="1"/>
</dbReference>
<keyword evidence="7" id="KW-0413">Isomerase</keyword>
<dbReference type="InterPro" id="IPR013986">
    <property type="entry name" value="DExx_box_DNA_helicase_dom_sf"/>
</dbReference>
<evidence type="ECO:0000256" key="8">
    <source>
        <dbReference type="ARBA" id="ARBA00034617"/>
    </source>
</evidence>
<feature type="domain" description="UvrD-like helicase C-terminal" evidence="15">
    <location>
        <begin position="325"/>
        <end position="593"/>
    </location>
</feature>
<feature type="domain" description="UvrD-like helicase ATP-binding" evidence="14">
    <location>
        <begin position="37"/>
        <end position="324"/>
    </location>
</feature>
<evidence type="ECO:0000256" key="3">
    <source>
        <dbReference type="ARBA" id="ARBA00022801"/>
    </source>
</evidence>
<dbReference type="Pfam" id="PF00580">
    <property type="entry name" value="UvrD-helicase"/>
    <property type="match status" value="1"/>
</dbReference>
<dbReference type="GO" id="GO:0000725">
    <property type="term" value="P:recombinational repair"/>
    <property type="evidence" value="ECO:0007669"/>
    <property type="project" value="TreeGrafter"/>
</dbReference>
<proteinExistence type="inferred from homology"/>
<feature type="binding site" evidence="12">
    <location>
        <begin position="58"/>
        <end position="65"/>
    </location>
    <ligand>
        <name>ATP</name>
        <dbReference type="ChEBI" id="CHEBI:30616"/>
    </ligand>
</feature>
<evidence type="ECO:0000256" key="10">
    <source>
        <dbReference type="ARBA" id="ARBA00034923"/>
    </source>
</evidence>
<dbReference type="InterPro" id="IPR000212">
    <property type="entry name" value="DNA_helicase_UvrD/REP"/>
</dbReference>
<dbReference type="Pfam" id="PF13361">
    <property type="entry name" value="UvrD_C"/>
    <property type="match status" value="1"/>
</dbReference>
<evidence type="ECO:0000256" key="5">
    <source>
        <dbReference type="ARBA" id="ARBA00022840"/>
    </source>
</evidence>
<feature type="compositionally biased region" description="Basic residues" evidence="13">
    <location>
        <begin position="774"/>
        <end position="783"/>
    </location>
</feature>
<evidence type="ECO:0000256" key="9">
    <source>
        <dbReference type="ARBA" id="ARBA00034808"/>
    </source>
</evidence>
<organism evidence="16">
    <name type="scientific">Muribaculaceae bacterium Z82</name>
    <dbReference type="NCBI Taxonomy" id="2304548"/>
    <lineage>
        <taxon>Bacteria</taxon>
        <taxon>Pseudomonadati</taxon>
        <taxon>Bacteroidota</taxon>
        <taxon>Bacteroidia</taxon>
        <taxon>Bacteroidales</taxon>
        <taxon>Muribaculaceae</taxon>
    </lineage>
</organism>
<dbReference type="CDD" id="cd17932">
    <property type="entry name" value="DEXQc_UvrD"/>
    <property type="match status" value="1"/>
</dbReference>
<feature type="region of interest" description="Disordered" evidence="13">
    <location>
        <begin position="756"/>
        <end position="783"/>
    </location>
</feature>
<evidence type="ECO:0000256" key="7">
    <source>
        <dbReference type="ARBA" id="ARBA00023235"/>
    </source>
</evidence>
<feature type="compositionally biased region" description="Basic and acidic residues" evidence="13">
    <location>
        <begin position="763"/>
        <end position="773"/>
    </location>
</feature>
<dbReference type="GO" id="GO:0003677">
    <property type="term" value="F:DNA binding"/>
    <property type="evidence" value="ECO:0007669"/>
    <property type="project" value="UniProtKB-KW"/>
</dbReference>
<dbReference type="PROSITE" id="PS51217">
    <property type="entry name" value="UVRD_HELICASE_CTER"/>
    <property type="match status" value="1"/>
</dbReference>
<comment type="similarity">
    <text evidence="1">Belongs to the helicase family. UvrD subfamily.</text>
</comment>
<keyword evidence="3 12" id="KW-0378">Hydrolase</keyword>
<evidence type="ECO:0000256" key="13">
    <source>
        <dbReference type="SAM" id="MobiDB-lite"/>
    </source>
</evidence>
<dbReference type="AlphaFoldDB" id="A0A7C9JNX8"/>
<dbReference type="GO" id="GO:0005829">
    <property type="term" value="C:cytosol"/>
    <property type="evidence" value="ECO:0007669"/>
    <property type="project" value="TreeGrafter"/>
</dbReference>
<dbReference type="GO" id="GO:0033202">
    <property type="term" value="C:DNA helicase complex"/>
    <property type="evidence" value="ECO:0007669"/>
    <property type="project" value="TreeGrafter"/>
</dbReference>
<dbReference type="PANTHER" id="PTHR11070:SF2">
    <property type="entry name" value="ATP-DEPENDENT DNA HELICASE SRS2"/>
    <property type="match status" value="1"/>
</dbReference>
<accession>A0A7C9JNX8</accession>
<keyword evidence="4 12" id="KW-0347">Helicase</keyword>
<dbReference type="PROSITE" id="PS51198">
    <property type="entry name" value="UVRD_HELICASE_ATP_BIND"/>
    <property type="match status" value="1"/>
</dbReference>
<dbReference type="GO" id="GO:0016787">
    <property type="term" value="F:hydrolase activity"/>
    <property type="evidence" value="ECO:0007669"/>
    <property type="project" value="UniProtKB-UniRule"/>
</dbReference>
<dbReference type="EC" id="5.6.2.4" evidence="9"/>
<dbReference type="InterPro" id="IPR027417">
    <property type="entry name" value="P-loop_NTPase"/>
</dbReference>
<dbReference type="Gene3D" id="1.10.486.10">
    <property type="entry name" value="PCRA, domain 4"/>
    <property type="match status" value="1"/>
</dbReference>
<evidence type="ECO:0000259" key="14">
    <source>
        <dbReference type="PROSITE" id="PS51198"/>
    </source>
</evidence>
<dbReference type="SUPFAM" id="SSF52540">
    <property type="entry name" value="P-loop containing nucleoside triphosphate hydrolases"/>
    <property type="match status" value="1"/>
</dbReference>
<evidence type="ECO:0000313" key="16">
    <source>
        <dbReference type="EMBL" id="NBI35118.1"/>
    </source>
</evidence>
<evidence type="ECO:0000256" key="4">
    <source>
        <dbReference type="ARBA" id="ARBA00022806"/>
    </source>
</evidence>
<evidence type="ECO:0000256" key="6">
    <source>
        <dbReference type="ARBA" id="ARBA00023125"/>
    </source>
</evidence>
<evidence type="ECO:0000256" key="1">
    <source>
        <dbReference type="ARBA" id="ARBA00009922"/>
    </source>
</evidence>
<dbReference type="GO" id="GO:0005524">
    <property type="term" value="F:ATP binding"/>
    <property type="evidence" value="ECO:0007669"/>
    <property type="project" value="UniProtKB-UniRule"/>
</dbReference>
<protein>
    <recommendedName>
        <fullName evidence="9">DNA 3'-5' helicase</fullName>
        <ecNumber evidence="9">5.6.2.4</ecNumber>
    </recommendedName>
    <alternativeName>
        <fullName evidence="10">DNA 3'-5' helicase II</fullName>
    </alternativeName>
</protein>
<dbReference type="InterPro" id="IPR014016">
    <property type="entry name" value="UvrD-like_ATP-bd"/>
</dbReference>
<evidence type="ECO:0000259" key="15">
    <source>
        <dbReference type="PROSITE" id="PS51217"/>
    </source>
</evidence>
<evidence type="ECO:0000256" key="11">
    <source>
        <dbReference type="ARBA" id="ARBA00048988"/>
    </source>
</evidence>
<reference evidence="16" key="1">
    <citation type="submission" date="2018-08" db="EMBL/GenBank/DDBJ databases">
        <title>Murine metabolic-syndrome-specific gut microbial biobank.</title>
        <authorList>
            <person name="Liu C."/>
        </authorList>
    </citation>
    <scope>NUCLEOTIDE SEQUENCE [LARGE SCALE GENOMIC DNA]</scope>
    <source>
        <strain evidence="16">Z82</strain>
    </source>
</reference>
<name>A0A7C9JNX8_9BACT</name>
<evidence type="ECO:0000256" key="12">
    <source>
        <dbReference type="PROSITE-ProRule" id="PRU00560"/>
    </source>
</evidence>
<dbReference type="PANTHER" id="PTHR11070">
    <property type="entry name" value="UVRD / RECB / PCRA DNA HELICASE FAMILY MEMBER"/>
    <property type="match status" value="1"/>
</dbReference>
<keyword evidence="2 12" id="KW-0547">Nucleotide-binding</keyword>
<evidence type="ECO:0000256" key="2">
    <source>
        <dbReference type="ARBA" id="ARBA00022741"/>
    </source>
</evidence>
<keyword evidence="6" id="KW-0238">DNA-binding</keyword>
<comment type="catalytic activity">
    <reaction evidence="8">
        <text>Couples ATP hydrolysis with the unwinding of duplex DNA by translocating in the 3'-5' direction.</text>
        <dbReference type="EC" id="5.6.2.4"/>
    </reaction>
</comment>
<keyword evidence="5 12" id="KW-0067">ATP-binding</keyword>
<comment type="catalytic activity">
    <reaction evidence="11">
        <text>ATP + H2O = ADP + phosphate + H(+)</text>
        <dbReference type="Rhea" id="RHEA:13065"/>
        <dbReference type="ChEBI" id="CHEBI:15377"/>
        <dbReference type="ChEBI" id="CHEBI:15378"/>
        <dbReference type="ChEBI" id="CHEBI:30616"/>
        <dbReference type="ChEBI" id="CHEBI:43474"/>
        <dbReference type="ChEBI" id="CHEBI:456216"/>
        <dbReference type="EC" id="5.6.2.4"/>
    </reaction>
</comment>
<dbReference type="Gene3D" id="3.40.50.300">
    <property type="entry name" value="P-loop containing nucleotide triphosphate hydrolases"/>
    <property type="match status" value="2"/>
</dbReference>
<dbReference type="EMBL" id="QWKH01000076">
    <property type="protein sequence ID" value="NBI35118.1"/>
    <property type="molecule type" value="Genomic_DNA"/>
</dbReference>
<comment type="caution">
    <text evidence="16">The sequence shown here is derived from an EMBL/GenBank/DDBJ whole genome shotgun (WGS) entry which is preliminary data.</text>
</comment>